<gene>
    <name evidence="2" type="primary">102655844</name>
    <name evidence="4" type="synonym">LOC102655844</name>
</gene>
<dbReference type="GeneID" id="102655844"/>
<reference evidence="4" key="2">
    <citation type="submission" date="2025-04" db="UniProtKB">
        <authorList>
            <consortium name="RefSeq"/>
        </authorList>
    </citation>
    <scope>IDENTIFICATION</scope>
    <source>
        <strain evidence="4">DH4</strain>
        <tissue evidence="4">Whole body</tissue>
    </source>
</reference>
<feature type="signal peptide" evidence="1">
    <location>
        <begin position="1"/>
        <end position="16"/>
    </location>
</feature>
<dbReference type="KEGG" id="ame:102655844"/>
<proteinExistence type="predicted"/>
<evidence type="ECO:0000313" key="4">
    <source>
        <dbReference type="RefSeq" id="XP_006565784.1"/>
    </source>
</evidence>
<accession>A0A8B6Z5E9</accession>
<evidence type="ECO:0000313" key="2">
    <source>
        <dbReference type="EnsemblMetazoa" id="XP_006565784"/>
    </source>
</evidence>
<evidence type="ECO:0000256" key="1">
    <source>
        <dbReference type="SAM" id="SignalP"/>
    </source>
</evidence>
<name>A0A7M7GT61_APIME</name>
<organism evidence="2">
    <name type="scientific">Apis mellifera</name>
    <name type="common">Honeybee</name>
    <dbReference type="NCBI Taxonomy" id="7460"/>
    <lineage>
        <taxon>Eukaryota</taxon>
        <taxon>Metazoa</taxon>
        <taxon>Ecdysozoa</taxon>
        <taxon>Arthropoda</taxon>
        <taxon>Hexapoda</taxon>
        <taxon>Insecta</taxon>
        <taxon>Pterygota</taxon>
        <taxon>Neoptera</taxon>
        <taxon>Endopterygota</taxon>
        <taxon>Hymenoptera</taxon>
        <taxon>Apocrita</taxon>
        <taxon>Aculeata</taxon>
        <taxon>Apoidea</taxon>
        <taxon>Anthophila</taxon>
        <taxon>Apidae</taxon>
        <taxon>Apis</taxon>
    </lineage>
</organism>
<sequence>MLKTLLLAGLLAVALAAPAPAPIPAPAPAPTPSPLAPAALLSAAPLPAAPLPSPVISNIGSPLLYPNYPASISVGYAPAASYIYKSYVI</sequence>
<accession>A0A7M7GT61</accession>
<keyword evidence="4" id="KW-0649">Protein kinase inhibitor</keyword>
<dbReference type="OrthoDB" id="7616473at2759"/>
<dbReference type="GO" id="GO:0004860">
    <property type="term" value="F:protein kinase inhibitor activity"/>
    <property type="evidence" value="ECO:0007669"/>
    <property type="project" value="UniProtKB-KW"/>
</dbReference>
<dbReference type="RefSeq" id="XP_006565784.1">
    <property type="nucleotide sequence ID" value="XM_006565721.3"/>
</dbReference>
<reference evidence="2" key="1">
    <citation type="submission" date="2021-01" db="UniProtKB">
        <authorList>
            <consortium name="EnsemblMetazoa"/>
        </authorList>
    </citation>
    <scope>IDENTIFICATION</scope>
    <source>
        <strain evidence="2">DH4</strain>
    </source>
</reference>
<keyword evidence="3" id="KW-1185">Reference proteome</keyword>
<dbReference type="OMA" id="PAASYIY"/>
<dbReference type="EnsemblMetazoa" id="XM_006565721">
    <property type="protein sequence ID" value="XP_006565784"/>
    <property type="gene ID" value="LOC102655844"/>
</dbReference>
<feature type="chain" id="PRO_5044659561" evidence="1">
    <location>
        <begin position="17"/>
        <end position="89"/>
    </location>
</feature>
<protein>
    <submittedName>
        <fullName evidence="4">Cyclin-dependent kinase inhibitor 1C</fullName>
    </submittedName>
</protein>
<dbReference type="AlphaFoldDB" id="A0A7M7GT61"/>
<keyword evidence="1" id="KW-0732">Signal</keyword>
<evidence type="ECO:0000313" key="3">
    <source>
        <dbReference type="Proteomes" id="UP000005203"/>
    </source>
</evidence>
<dbReference type="Proteomes" id="UP000005203">
    <property type="component" value="Linkage group LG14"/>
</dbReference>